<evidence type="ECO:0000313" key="3">
    <source>
        <dbReference type="EMBL" id="SVD25002.1"/>
    </source>
</evidence>
<feature type="non-terminal residue" evidence="3">
    <location>
        <position position="1"/>
    </location>
</feature>
<dbReference type="PANTHER" id="PTHR11712">
    <property type="entry name" value="POLYKETIDE SYNTHASE-RELATED"/>
    <property type="match status" value="1"/>
</dbReference>
<dbReference type="InterPro" id="IPR020841">
    <property type="entry name" value="PKS_Beta-ketoAc_synthase_dom"/>
</dbReference>
<dbReference type="PROSITE" id="PS52004">
    <property type="entry name" value="KS3_2"/>
    <property type="match status" value="1"/>
</dbReference>
<proteinExistence type="predicted"/>
<protein>
    <recommendedName>
        <fullName evidence="2">Ketosynthase family 3 (KS3) domain-containing protein</fullName>
    </recommendedName>
</protein>
<dbReference type="SUPFAM" id="SSF53901">
    <property type="entry name" value="Thiolase-like"/>
    <property type="match status" value="1"/>
</dbReference>
<dbReference type="EMBL" id="UINC01138821">
    <property type="protein sequence ID" value="SVD25002.1"/>
    <property type="molecule type" value="Genomic_DNA"/>
</dbReference>
<dbReference type="GO" id="GO:0005829">
    <property type="term" value="C:cytosol"/>
    <property type="evidence" value="ECO:0007669"/>
    <property type="project" value="TreeGrafter"/>
</dbReference>
<keyword evidence="1" id="KW-0808">Transferase</keyword>
<dbReference type="Pfam" id="PF02801">
    <property type="entry name" value="Ketoacyl-synt_C"/>
    <property type="match status" value="1"/>
</dbReference>
<dbReference type="GO" id="GO:0004315">
    <property type="term" value="F:3-oxoacyl-[acyl-carrier-protein] synthase activity"/>
    <property type="evidence" value="ECO:0007669"/>
    <property type="project" value="TreeGrafter"/>
</dbReference>
<name>A0A382TTD5_9ZZZZ</name>
<organism evidence="3">
    <name type="scientific">marine metagenome</name>
    <dbReference type="NCBI Taxonomy" id="408172"/>
    <lineage>
        <taxon>unclassified sequences</taxon>
        <taxon>metagenomes</taxon>
        <taxon>ecological metagenomes</taxon>
    </lineage>
</organism>
<accession>A0A382TTD5</accession>
<reference evidence="3" key="1">
    <citation type="submission" date="2018-05" db="EMBL/GenBank/DDBJ databases">
        <authorList>
            <person name="Lanie J.A."/>
            <person name="Ng W.-L."/>
            <person name="Kazmierczak K.M."/>
            <person name="Andrzejewski T.M."/>
            <person name="Davidsen T.M."/>
            <person name="Wayne K.J."/>
            <person name="Tettelin H."/>
            <person name="Glass J.I."/>
            <person name="Rusch D."/>
            <person name="Podicherti R."/>
            <person name="Tsui H.-C.T."/>
            <person name="Winkler M.E."/>
        </authorList>
    </citation>
    <scope>NUCLEOTIDE SEQUENCE</scope>
</reference>
<dbReference type="PANTHER" id="PTHR11712:SF336">
    <property type="entry name" value="3-OXOACYL-[ACYL-CARRIER-PROTEIN] SYNTHASE, MITOCHONDRIAL"/>
    <property type="match status" value="1"/>
</dbReference>
<dbReference type="GO" id="GO:0006633">
    <property type="term" value="P:fatty acid biosynthetic process"/>
    <property type="evidence" value="ECO:0007669"/>
    <property type="project" value="TreeGrafter"/>
</dbReference>
<gene>
    <name evidence="3" type="ORF">METZ01_LOCUS377856</name>
</gene>
<sequence>PSPGGSGGAAAIKLALEDASLEIDEVDYINAHGTSTSANDSNETSAIKSIFKDRSYLIPVSSTKSMTGHLLGGSGGIEAVACVLSLTHNFIPPTINYVNRDPDCDLDYVPNNARDAQIRVALSNSFGFGGHNVCLAFSKLI</sequence>
<feature type="domain" description="Ketosynthase family 3 (KS3)" evidence="2">
    <location>
        <begin position="1"/>
        <end position="139"/>
    </location>
</feature>
<dbReference type="InterPro" id="IPR016039">
    <property type="entry name" value="Thiolase-like"/>
</dbReference>
<evidence type="ECO:0000259" key="2">
    <source>
        <dbReference type="PROSITE" id="PS52004"/>
    </source>
</evidence>
<dbReference type="InterPro" id="IPR000794">
    <property type="entry name" value="Beta-ketoacyl_synthase"/>
</dbReference>
<dbReference type="AlphaFoldDB" id="A0A382TTD5"/>
<dbReference type="InterPro" id="IPR014031">
    <property type="entry name" value="Ketoacyl_synth_C"/>
</dbReference>
<dbReference type="Gene3D" id="3.40.47.10">
    <property type="match status" value="1"/>
</dbReference>
<evidence type="ECO:0000256" key="1">
    <source>
        <dbReference type="ARBA" id="ARBA00022679"/>
    </source>
</evidence>